<dbReference type="EMBL" id="KV878350">
    <property type="protein sequence ID" value="OJJ43907.1"/>
    <property type="molecule type" value="Genomic_DNA"/>
</dbReference>
<feature type="compositionally biased region" description="Basic and acidic residues" evidence="7">
    <location>
        <begin position="826"/>
        <end position="838"/>
    </location>
</feature>
<evidence type="ECO:0000256" key="1">
    <source>
        <dbReference type="ARBA" id="ARBA00004141"/>
    </source>
</evidence>
<gene>
    <name evidence="11" type="ORF">ASPZODRAFT_73451</name>
</gene>
<evidence type="ECO:0000256" key="3">
    <source>
        <dbReference type="ARBA" id="ARBA00022692"/>
    </source>
</evidence>
<dbReference type="OrthoDB" id="5377623at2759"/>
<evidence type="ECO:0000313" key="11">
    <source>
        <dbReference type="EMBL" id="OJJ43907.1"/>
    </source>
</evidence>
<keyword evidence="3 8" id="KW-0812">Transmembrane</keyword>
<keyword evidence="12" id="KW-1185">Reference proteome</keyword>
<protein>
    <recommendedName>
        <fullName evidence="10">ML-like domain-containing protein</fullName>
    </recommendedName>
</protein>
<evidence type="ECO:0000256" key="6">
    <source>
        <dbReference type="ARBA" id="ARBA00023136"/>
    </source>
</evidence>
<evidence type="ECO:0000313" key="12">
    <source>
        <dbReference type="Proteomes" id="UP000184188"/>
    </source>
</evidence>
<evidence type="ECO:0000256" key="9">
    <source>
        <dbReference type="SAM" id="SignalP"/>
    </source>
</evidence>
<feature type="chain" id="PRO_5013041481" description="ML-like domain-containing protein" evidence="9">
    <location>
        <begin position="30"/>
        <end position="938"/>
    </location>
</feature>
<feature type="transmembrane region" description="Helical" evidence="8">
    <location>
        <begin position="197"/>
        <end position="219"/>
    </location>
</feature>
<feature type="transmembrane region" description="Helical" evidence="8">
    <location>
        <begin position="459"/>
        <end position="483"/>
    </location>
</feature>
<feature type="compositionally biased region" description="Polar residues" evidence="7">
    <location>
        <begin position="898"/>
        <end position="908"/>
    </location>
</feature>
<feature type="transmembrane region" description="Helical" evidence="8">
    <location>
        <begin position="424"/>
        <end position="453"/>
    </location>
</feature>
<dbReference type="Pfam" id="PF14558">
    <property type="entry name" value="TRP_N"/>
    <property type="match status" value="1"/>
</dbReference>
<feature type="compositionally biased region" description="Pro residues" evidence="7">
    <location>
        <begin position="723"/>
        <end position="737"/>
    </location>
</feature>
<accession>A0A1L9S9W6</accession>
<dbReference type="InterPro" id="IPR032800">
    <property type="entry name" value="TRP_N"/>
</dbReference>
<dbReference type="GO" id="GO:0016020">
    <property type="term" value="C:membrane"/>
    <property type="evidence" value="ECO:0007669"/>
    <property type="project" value="UniProtKB-SubCell"/>
</dbReference>
<evidence type="ECO:0000259" key="10">
    <source>
        <dbReference type="SMART" id="SM01320"/>
    </source>
</evidence>
<organism evidence="11 12">
    <name type="scientific">Penicilliopsis zonata CBS 506.65</name>
    <dbReference type="NCBI Taxonomy" id="1073090"/>
    <lineage>
        <taxon>Eukaryota</taxon>
        <taxon>Fungi</taxon>
        <taxon>Dikarya</taxon>
        <taxon>Ascomycota</taxon>
        <taxon>Pezizomycotina</taxon>
        <taxon>Eurotiomycetes</taxon>
        <taxon>Eurotiomycetidae</taxon>
        <taxon>Eurotiales</taxon>
        <taxon>Aspergillaceae</taxon>
        <taxon>Penicilliopsis</taxon>
    </lineage>
</organism>
<keyword evidence="4 9" id="KW-0732">Signal</keyword>
<evidence type="ECO:0000256" key="7">
    <source>
        <dbReference type="SAM" id="MobiDB-lite"/>
    </source>
</evidence>
<evidence type="ECO:0000256" key="8">
    <source>
        <dbReference type="SAM" id="Phobius"/>
    </source>
</evidence>
<dbReference type="PANTHER" id="PTHR31145:SF7">
    <property type="entry name" value="TRP-LIKE ION CHANNEL"/>
    <property type="match status" value="1"/>
</dbReference>
<dbReference type="RefSeq" id="XP_022578417.1">
    <property type="nucleotide sequence ID" value="XM_022729890.1"/>
</dbReference>
<dbReference type="GO" id="GO:0009272">
    <property type="term" value="P:fungal-type cell wall biogenesis"/>
    <property type="evidence" value="ECO:0007669"/>
    <property type="project" value="TreeGrafter"/>
</dbReference>
<feature type="transmembrane region" description="Helical" evidence="8">
    <location>
        <begin position="596"/>
        <end position="616"/>
    </location>
</feature>
<feature type="compositionally biased region" description="Polar residues" evidence="7">
    <location>
        <begin position="799"/>
        <end position="808"/>
    </location>
</feature>
<feature type="region of interest" description="Disordered" evidence="7">
    <location>
        <begin position="720"/>
        <end position="744"/>
    </location>
</feature>
<dbReference type="Pfam" id="PF06011">
    <property type="entry name" value="TRP"/>
    <property type="match status" value="1"/>
</dbReference>
<sequence length="938" mass="103536">MSSRISFVAGWRGVFTFLLLFFLSTPSTAGTAYVTIDEANGEEVSVPDDRRPSLYTKDFGDCQSDSIIQLSRFDGAFFRDNMTVTINMDGTTTAENENVMLYIEVYAYGELRFQLTFNPCSSNMASLCPLKAGVPVQISEVIPVSSSEISTIPTIAYTIPDFEGQVIARIFSNTTESQAACTTAVLTNGSSFRHPKVVGGLLGGFAALALVASAVAAMYGNDLATTRSHYAHSLSTMVVFSVLQHIFFSGILSMNWPSVVVAFWSNYAWSAGMIYSSKMQHTISAFLGGDYGNIGMLGAAAAYTTVSDLGGGYDIDRLYPGAIASLRKRSSSSSSNSSTSDSTSWYGGPVKAGLPLPGNYSGFAGTLAQEGIPASNAFMTGFLWLLVLIALVPVSVALFRLMIAGLGRIKLVNKENWIHFRTHWLRFAVFAMLRTTLIAFFMTMVLTMFQFAFNGPAGVLAIAAIVFIIFLLGLAGISAYALYCRMRGGRFVSEADRLLFRGEKVLFCVPWMSVWRASRVPDMEAFTHVLASLPWWRLSYDADPKLEPVHDDIDYLMKFGWLYARFRRSKWFTFTIWLAYEFVRACFFGGAVAHPLIQVFGLLAVEIISFVGVVWLRPFQATRLNALMVYLLGFSKVATLALSAAFHPRFGLSRILTAVIGIAIIIIQGILTILLIVSILLGAVSTYMSLTRDRDIEQFKPRSWRPMRMRYLAHVEKSALDLPPAPRPPTPPPPPTPEEPKGPSFAILSVKRYPKIEDEDTDNWTYTQSSQHPSNLSLDRSITPSPTPSPITVDKNPRRSTSVQSRRGNPNLPFGARPYRSSWTSHDFERWRKDHDGPFENTEGEEMNETASLSSEDHSTLAPSRLSRDSTASLRRARNLKRASSTLSRSDSPGAEASLSTFLRTRNSAVLDDVNEDAREHRENEEIATPPPAHEASS</sequence>
<keyword evidence="6 8" id="KW-0472">Membrane</keyword>
<feature type="transmembrane region" description="Helical" evidence="8">
    <location>
        <begin position="382"/>
        <end position="403"/>
    </location>
</feature>
<feature type="compositionally biased region" description="Polar residues" evidence="7">
    <location>
        <begin position="763"/>
        <end position="780"/>
    </location>
</feature>
<feature type="compositionally biased region" description="Pro residues" evidence="7">
    <location>
        <begin position="929"/>
        <end position="938"/>
    </location>
</feature>
<evidence type="ECO:0000256" key="2">
    <source>
        <dbReference type="ARBA" id="ARBA00010642"/>
    </source>
</evidence>
<feature type="transmembrane region" description="Helical" evidence="8">
    <location>
        <begin position="628"/>
        <end position="646"/>
    </location>
</feature>
<dbReference type="PANTHER" id="PTHR31145">
    <property type="entry name" value="INTEGRAL MEMBRANE PROTEIN (AFU_ORTHOLOGUE AFUA_7G01610)"/>
    <property type="match status" value="1"/>
</dbReference>
<name>A0A1L9S9W6_9EURO</name>
<dbReference type="AlphaFoldDB" id="A0A1L9S9W6"/>
<feature type="compositionally biased region" description="Polar residues" evidence="7">
    <location>
        <begin position="882"/>
        <end position="891"/>
    </location>
</feature>
<feature type="signal peptide" evidence="9">
    <location>
        <begin position="1"/>
        <end position="29"/>
    </location>
</feature>
<dbReference type="GeneID" id="34616354"/>
<feature type="transmembrane region" description="Helical" evidence="8">
    <location>
        <begin position="283"/>
        <end position="303"/>
    </location>
</feature>
<proteinExistence type="inferred from homology"/>
<feature type="transmembrane region" description="Helical" evidence="8">
    <location>
        <begin position="571"/>
        <end position="590"/>
    </location>
</feature>
<dbReference type="STRING" id="1073090.A0A1L9S9W6"/>
<feature type="compositionally biased region" description="Basic and acidic residues" evidence="7">
    <location>
        <begin position="916"/>
        <end position="925"/>
    </location>
</feature>
<dbReference type="GO" id="GO:0055085">
    <property type="term" value="P:transmembrane transport"/>
    <property type="evidence" value="ECO:0007669"/>
    <property type="project" value="TreeGrafter"/>
</dbReference>
<comment type="similarity">
    <text evidence="2">Belongs to the transient receptor potential (TRP) ion channel family.</text>
</comment>
<evidence type="ECO:0000256" key="4">
    <source>
        <dbReference type="ARBA" id="ARBA00022729"/>
    </source>
</evidence>
<evidence type="ECO:0000256" key="5">
    <source>
        <dbReference type="ARBA" id="ARBA00022989"/>
    </source>
</evidence>
<feature type="transmembrane region" description="Helical" evidence="8">
    <location>
        <begin position="658"/>
        <end position="684"/>
    </location>
</feature>
<feature type="region of interest" description="Disordered" evidence="7">
    <location>
        <begin position="759"/>
        <end position="938"/>
    </location>
</feature>
<reference evidence="12" key="1">
    <citation type="journal article" date="2017" name="Genome Biol.">
        <title>Comparative genomics reveals high biological diversity and specific adaptations in the industrially and medically important fungal genus Aspergillus.</title>
        <authorList>
            <person name="de Vries R.P."/>
            <person name="Riley R."/>
            <person name="Wiebenga A."/>
            <person name="Aguilar-Osorio G."/>
            <person name="Amillis S."/>
            <person name="Uchima C.A."/>
            <person name="Anderluh G."/>
            <person name="Asadollahi M."/>
            <person name="Askin M."/>
            <person name="Barry K."/>
            <person name="Battaglia E."/>
            <person name="Bayram O."/>
            <person name="Benocci T."/>
            <person name="Braus-Stromeyer S.A."/>
            <person name="Caldana C."/>
            <person name="Canovas D."/>
            <person name="Cerqueira G.C."/>
            <person name="Chen F."/>
            <person name="Chen W."/>
            <person name="Choi C."/>
            <person name="Clum A."/>
            <person name="Dos Santos R.A."/>
            <person name="Damasio A.R."/>
            <person name="Diallinas G."/>
            <person name="Emri T."/>
            <person name="Fekete E."/>
            <person name="Flipphi M."/>
            <person name="Freyberg S."/>
            <person name="Gallo A."/>
            <person name="Gournas C."/>
            <person name="Habgood R."/>
            <person name="Hainaut M."/>
            <person name="Harispe M.L."/>
            <person name="Henrissat B."/>
            <person name="Hilden K.S."/>
            <person name="Hope R."/>
            <person name="Hossain A."/>
            <person name="Karabika E."/>
            <person name="Karaffa L."/>
            <person name="Karanyi Z."/>
            <person name="Krasevec N."/>
            <person name="Kuo A."/>
            <person name="Kusch H."/>
            <person name="LaButti K."/>
            <person name="Lagendijk E.L."/>
            <person name="Lapidus A."/>
            <person name="Levasseur A."/>
            <person name="Lindquist E."/>
            <person name="Lipzen A."/>
            <person name="Logrieco A.F."/>
            <person name="MacCabe A."/>
            <person name="Maekelae M.R."/>
            <person name="Malavazi I."/>
            <person name="Melin P."/>
            <person name="Meyer V."/>
            <person name="Mielnichuk N."/>
            <person name="Miskei M."/>
            <person name="Molnar A.P."/>
            <person name="Mule G."/>
            <person name="Ngan C.Y."/>
            <person name="Orejas M."/>
            <person name="Orosz E."/>
            <person name="Ouedraogo J.P."/>
            <person name="Overkamp K.M."/>
            <person name="Park H.-S."/>
            <person name="Perrone G."/>
            <person name="Piumi F."/>
            <person name="Punt P.J."/>
            <person name="Ram A.F."/>
            <person name="Ramon A."/>
            <person name="Rauscher S."/>
            <person name="Record E."/>
            <person name="Riano-Pachon D.M."/>
            <person name="Robert V."/>
            <person name="Roehrig J."/>
            <person name="Ruller R."/>
            <person name="Salamov A."/>
            <person name="Salih N.S."/>
            <person name="Samson R.A."/>
            <person name="Sandor E."/>
            <person name="Sanguinetti M."/>
            <person name="Schuetze T."/>
            <person name="Sepcic K."/>
            <person name="Shelest E."/>
            <person name="Sherlock G."/>
            <person name="Sophianopoulou V."/>
            <person name="Squina F.M."/>
            <person name="Sun H."/>
            <person name="Susca A."/>
            <person name="Todd R.B."/>
            <person name="Tsang A."/>
            <person name="Unkles S.E."/>
            <person name="van de Wiele N."/>
            <person name="van Rossen-Uffink D."/>
            <person name="Oliveira J.V."/>
            <person name="Vesth T.C."/>
            <person name="Visser J."/>
            <person name="Yu J.-H."/>
            <person name="Zhou M."/>
            <person name="Andersen M.R."/>
            <person name="Archer D.B."/>
            <person name="Baker S.E."/>
            <person name="Benoit I."/>
            <person name="Brakhage A.A."/>
            <person name="Braus G.H."/>
            <person name="Fischer R."/>
            <person name="Frisvad J.C."/>
            <person name="Goldman G.H."/>
            <person name="Houbraken J."/>
            <person name="Oakley B."/>
            <person name="Pocsi I."/>
            <person name="Scazzocchio C."/>
            <person name="Seiboth B."/>
            <person name="vanKuyk P.A."/>
            <person name="Wortman J."/>
            <person name="Dyer P.S."/>
            <person name="Grigoriev I.V."/>
        </authorList>
    </citation>
    <scope>NUCLEOTIDE SEQUENCE [LARGE SCALE GENOMIC DNA]</scope>
    <source>
        <strain evidence="12">CBS 506.65</strain>
    </source>
</reference>
<dbReference type="InterPro" id="IPR010308">
    <property type="entry name" value="TRP_C"/>
</dbReference>
<dbReference type="InterPro" id="IPR040241">
    <property type="entry name" value="TRP_Flc/Pkd2-like"/>
</dbReference>
<feature type="domain" description="ML-like" evidence="10">
    <location>
        <begin position="52"/>
        <end position="193"/>
    </location>
</feature>
<comment type="subcellular location">
    <subcellularLocation>
        <location evidence="1">Membrane</location>
        <topology evidence="1">Multi-pass membrane protein</topology>
    </subcellularLocation>
</comment>
<dbReference type="SMART" id="SM01320">
    <property type="entry name" value="TRP_N"/>
    <property type="match status" value="1"/>
</dbReference>
<keyword evidence="5 8" id="KW-1133">Transmembrane helix</keyword>
<dbReference type="VEuPathDB" id="FungiDB:ASPZODRAFT_73451"/>
<dbReference type="Proteomes" id="UP000184188">
    <property type="component" value="Unassembled WGS sequence"/>
</dbReference>